<reference evidence="2 3" key="1">
    <citation type="submission" date="2021-06" db="EMBL/GenBank/DDBJ databases">
        <title>Caerostris darwini draft genome.</title>
        <authorList>
            <person name="Kono N."/>
            <person name="Arakawa K."/>
        </authorList>
    </citation>
    <scope>NUCLEOTIDE SEQUENCE [LARGE SCALE GENOMIC DNA]</scope>
</reference>
<dbReference type="Proteomes" id="UP001054837">
    <property type="component" value="Unassembled WGS sequence"/>
</dbReference>
<comment type="caution">
    <text evidence="2">The sequence shown here is derived from an EMBL/GenBank/DDBJ whole genome shotgun (WGS) entry which is preliminary data.</text>
</comment>
<keyword evidence="3" id="KW-1185">Reference proteome</keyword>
<gene>
    <name evidence="2" type="ORF">CDAR_484531</name>
</gene>
<evidence type="ECO:0000313" key="3">
    <source>
        <dbReference type="Proteomes" id="UP001054837"/>
    </source>
</evidence>
<accession>A0AAV4MJY5</accession>
<sequence length="126" mass="13997">MNIVSVRNERKTALFITKIVKFRKYEQQPSSILPISITTQCLLLAGHCYSNDITLCGHCDSQPKEMRSECCQNEALSSDDRERGCPLGEGGQGTDDDQRTGEKNKRKKNGTVIGNSQKKSSPGFSR</sequence>
<evidence type="ECO:0000313" key="2">
    <source>
        <dbReference type="EMBL" id="GIX72321.1"/>
    </source>
</evidence>
<proteinExistence type="predicted"/>
<dbReference type="AlphaFoldDB" id="A0AAV4MJY5"/>
<name>A0AAV4MJY5_9ARAC</name>
<feature type="region of interest" description="Disordered" evidence="1">
    <location>
        <begin position="75"/>
        <end position="126"/>
    </location>
</feature>
<feature type="compositionally biased region" description="Polar residues" evidence="1">
    <location>
        <begin position="112"/>
        <end position="126"/>
    </location>
</feature>
<evidence type="ECO:0000256" key="1">
    <source>
        <dbReference type="SAM" id="MobiDB-lite"/>
    </source>
</evidence>
<dbReference type="EMBL" id="BPLQ01000518">
    <property type="protein sequence ID" value="GIX72321.1"/>
    <property type="molecule type" value="Genomic_DNA"/>
</dbReference>
<organism evidence="2 3">
    <name type="scientific">Caerostris darwini</name>
    <dbReference type="NCBI Taxonomy" id="1538125"/>
    <lineage>
        <taxon>Eukaryota</taxon>
        <taxon>Metazoa</taxon>
        <taxon>Ecdysozoa</taxon>
        <taxon>Arthropoda</taxon>
        <taxon>Chelicerata</taxon>
        <taxon>Arachnida</taxon>
        <taxon>Araneae</taxon>
        <taxon>Araneomorphae</taxon>
        <taxon>Entelegynae</taxon>
        <taxon>Araneoidea</taxon>
        <taxon>Araneidae</taxon>
        <taxon>Caerostris</taxon>
    </lineage>
</organism>
<protein>
    <submittedName>
        <fullName evidence="2">Uncharacterized protein</fullName>
    </submittedName>
</protein>